<dbReference type="InterPro" id="IPR006530">
    <property type="entry name" value="YD"/>
</dbReference>
<reference evidence="2 3" key="1">
    <citation type="submission" date="2017-06" db="EMBL/GenBank/DDBJ databases">
        <title>Complete genome sequence of Nitrospirillum amazonense strain CBAmC, an endophytic nitrogen-fixing and plant growth-promoting bacterium, isolated from sugarcane.</title>
        <authorList>
            <person name="Schwab S."/>
            <person name="dos Santos Teixeira K.R."/>
            <person name="Simoes Araujo J.L."/>
            <person name="Soares Vidal M."/>
            <person name="Borges de Freitas H.R."/>
            <person name="Rivello Crivelaro A.L."/>
            <person name="Bueno de Camargo Nunes A."/>
            <person name="dos Santos C.M."/>
            <person name="Palmeira da Silva Rosa D."/>
            <person name="da Silva Padilha D."/>
            <person name="da Silva E."/>
            <person name="Araujo Terra L."/>
            <person name="Soares Mendes V."/>
            <person name="Farinelli L."/>
            <person name="Magalhaes Cruz L."/>
            <person name="Baldani J.I."/>
        </authorList>
    </citation>
    <scope>NUCLEOTIDE SEQUENCE [LARGE SCALE GENOMIC DNA]</scope>
    <source>
        <strain evidence="2 3">CBAmC</strain>
    </source>
</reference>
<dbReference type="InterPro" id="IPR031325">
    <property type="entry name" value="RHS_repeat"/>
</dbReference>
<feature type="signal peptide" evidence="1">
    <location>
        <begin position="1"/>
        <end position="33"/>
    </location>
</feature>
<dbReference type="PROSITE" id="PS51257">
    <property type="entry name" value="PROKAR_LIPOPROTEIN"/>
    <property type="match status" value="1"/>
</dbReference>
<dbReference type="EMBL" id="CP022112">
    <property type="protein sequence ID" value="ASG24360.1"/>
    <property type="molecule type" value="Genomic_DNA"/>
</dbReference>
<dbReference type="RefSeq" id="WP_088874790.1">
    <property type="nucleotide sequence ID" value="NZ_CP022112.1"/>
</dbReference>
<sequence>MKRIEKQQIAPFRLLHTYAFVFALSCLAIPASAGSITYTYDALGRVIKSTASNGATIQYSYDAAGNRTTVSATGTTEPTVGSAVGSPVIVLPLLGGFVLPLPKPW</sequence>
<keyword evidence="1" id="KW-0732">Signal</keyword>
<dbReference type="NCBIfam" id="TIGR01643">
    <property type="entry name" value="YD_repeat_2x"/>
    <property type="match status" value="1"/>
</dbReference>
<proteinExistence type="predicted"/>
<dbReference type="Gene3D" id="2.180.10.10">
    <property type="entry name" value="RHS repeat-associated core"/>
    <property type="match status" value="1"/>
</dbReference>
<dbReference type="Pfam" id="PF05593">
    <property type="entry name" value="RHS_repeat"/>
    <property type="match status" value="1"/>
</dbReference>
<name>A0A248K0M3_9PROT</name>
<evidence type="ECO:0008006" key="4">
    <source>
        <dbReference type="Google" id="ProtNLM"/>
    </source>
</evidence>
<keyword evidence="3" id="KW-1185">Reference proteome</keyword>
<dbReference type="Proteomes" id="UP000197153">
    <property type="component" value="Chromosome 3"/>
</dbReference>
<evidence type="ECO:0000256" key="1">
    <source>
        <dbReference type="SAM" id="SignalP"/>
    </source>
</evidence>
<evidence type="ECO:0000313" key="2">
    <source>
        <dbReference type="EMBL" id="ASG24360.1"/>
    </source>
</evidence>
<evidence type="ECO:0000313" key="3">
    <source>
        <dbReference type="Proteomes" id="UP000197153"/>
    </source>
</evidence>
<dbReference type="AlphaFoldDB" id="A0A248K0M3"/>
<feature type="chain" id="PRO_5011970130" description="RHS repeat protein" evidence="1">
    <location>
        <begin position="34"/>
        <end position="105"/>
    </location>
</feature>
<accession>A0A248K0M3</accession>
<dbReference type="KEGG" id="nao:Y958_26095"/>
<protein>
    <recommendedName>
        <fullName evidence="4">RHS repeat protein</fullName>
    </recommendedName>
</protein>
<organism evidence="2 3">
    <name type="scientific">Nitrospirillum viridazoti CBAmc</name>
    <dbReference type="NCBI Taxonomy" id="1441467"/>
    <lineage>
        <taxon>Bacteria</taxon>
        <taxon>Pseudomonadati</taxon>
        <taxon>Pseudomonadota</taxon>
        <taxon>Alphaproteobacteria</taxon>
        <taxon>Rhodospirillales</taxon>
        <taxon>Azospirillaceae</taxon>
        <taxon>Nitrospirillum</taxon>
        <taxon>Nitrospirillum viridazoti</taxon>
    </lineage>
</organism>
<gene>
    <name evidence="2" type="ORF">Y958_26095</name>
</gene>